<dbReference type="InterPro" id="IPR036895">
    <property type="entry name" value="Uracil-DNA_glycosylase-like_sf"/>
</dbReference>
<dbReference type="CDD" id="cd10030">
    <property type="entry name" value="UDG-F4_TTUDGA_SPO1dp_like"/>
    <property type="match status" value="1"/>
</dbReference>
<evidence type="ECO:0000256" key="8">
    <source>
        <dbReference type="SAM" id="MobiDB-lite"/>
    </source>
</evidence>
<dbReference type="Proteomes" id="UP001301152">
    <property type="component" value="Unassembled WGS sequence"/>
</dbReference>
<evidence type="ECO:0000256" key="6">
    <source>
        <dbReference type="ARBA" id="ARBA00023014"/>
    </source>
</evidence>
<dbReference type="SUPFAM" id="SSF52141">
    <property type="entry name" value="Uracil-DNA glycosylase-like"/>
    <property type="match status" value="1"/>
</dbReference>
<accession>A0ABT3QG58</accession>
<keyword evidence="2" id="KW-0479">Metal-binding</keyword>
<evidence type="ECO:0000256" key="1">
    <source>
        <dbReference type="ARBA" id="ARBA00022485"/>
    </source>
</evidence>
<keyword evidence="7" id="KW-0234">DNA repair</keyword>
<evidence type="ECO:0000256" key="7">
    <source>
        <dbReference type="ARBA" id="ARBA00023204"/>
    </source>
</evidence>
<feature type="domain" description="Uracil-DNA glycosylase-like" evidence="9">
    <location>
        <begin position="142"/>
        <end position="292"/>
    </location>
</feature>
<keyword evidence="4" id="KW-0378">Hydrolase</keyword>
<dbReference type="InterPro" id="IPR005122">
    <property type="entry name" value="Uracil-DNA_glycosylase-like"/>
</dbReference>
<organism evidence="10 11">
    <name type="scientific">Acetobacter thailandicus</name>
    <dbReference type="NCBI Taxonomy" id="1502842"/>
    <lineage>
        <taxon>Bacteria</taxon>
        <taxon>Pseudomonadati</taxon>
        <taxon>Pseudomonadota</taxon>
        <taxon>Alphaproteobacteria</taxon>
        <taxon>Acetobacterales</taxon>
        <taxon>Acetobacteraceae</taxon>
        <taxon>Acetobacter</taxon>
    </lineage>
</organism>
<dbReference type="Gene3D" id="3.40.470.10">
    <property type="entry name" value="Uracil-DNA glycosylase-like domain"/>
    <property type="match status" value="1"/>
</dbReference>
<keyword evidence="6" id="KW-0411">Iron-sulfur</keyword>
<gene>
    <name evidence="10" type="ORF">OQ497_09900</name>
</gene>
<keyword evidence="3" id="KW-0227">DNA damage</keyword>
<comment type="caution">
    <text evidence="10">The sequence shown here is derived from an EMBL/GenBank/DDBJ whole genome shotgun (WGS) entry which is preliminary data.</text>
</comment>
<proteinExistence type="predicted"/>
<dbReference type="SMART" id="SM00986">
    <property type="entry name" value="UDG"/>
    <property type="match status" value="1"/>
</dbReference>
<evidence type="ECO:0000259" key="9">
    <source>
        <dbReference type="SMART" id="SM00986"/>
    </source>
</evidence>
<dbReference type="InterPro" id="IPR051536">
    <property type="entry name" value="UDG_Type-4/5"/>
</dbReference>
<keyword evidence="1" id="KW-0004">4Fe-4S</keyword>
<feature type="region of interest" description="Disordered" evidence="8">
    <location>
        <begin position="72"/>
        <end position="103"/>
    </location>
</feature>
<dbReference type="PANTHER" id="PTHR33693:SF1">
    <property type="entry name" value="TYPE-4 URACIL-DNA GLYCOSYLASE"/>
    <property type="match status" value="1"/>
</dbReference>
<name>A0ABT3QG58_9PROT</name>
<dbReference type="PANTHER" id="PTHR33693">
    <property type="entry name" value="TYPE-5 URACIL-DNA GLYCOSYLASE"/>
    <property type="match status" value="1"/>
</dbReference>
<evidence type="ECO:0000313" key="11">
    <source>
        <dbReference type="Proteomes" id="UP001301152"/>
    </source>
</evidence>
<dbReference type="EMBL" id="JAPIUZ010000005">
    <property type="protein sequence ID" value="MCX2564271.1"/>
    <property type="molecule type" value="Genomic_DNA"/>
</dbReference>
<dbReference type="RefSeq" id="WP_242005256.1">
    <property type="nucleotide sequence ID" value="NZ_JAPIUZ010000005.1"/>
</dbReference>
<keyword evidence="11" id="KW-1185">Reference proteome</keyword>
<evidence type="ECO:0000313" key="10">
    <source>
        <dbReference type="EMBL" id="MCX2564271.1"/>
    </source>
</evidence>
<keyword evidence="5" id="KW-0408">Iron</keyword>
<reference evidence="10 11" key="1">
    <citation type="submission" date="2022-11" db="EMBL/GenBank/DDBJ databases">
        <title>Genome sequencing of Acetobacter type strain.</title>
        <authorList>
            <person name="Heo J."/>
            <person name="Lee D."/>
            <person name="Han B.-H."/>
            <person name="Hong S.-B."/>
            <person name="Kwon S.-W."/>
        </authorList>
    </citation>
    <scope>NUCLEOTIDE SEQUENCE [LARGE SCALE GENOMIC DNA]</scope>
    <source>
        <strain evidence="10 11">KACC 21253</strain>
    </source>
</reference>
<protein>
    <submittedName>
        <fullName evidence="10">Uracil-DNA glycosylase</fullName>
    </submittedName>
</protein>
<feature type="compositionally biased region" description="Low complexity" evidence="8">
    <location>
        <begin position="72"/>
        <end position="91"/>
    </location>
</feature>
<sequence length="302" mass="32821">MNPSCLSTPPEANSQTLFFSGNGDMTHSPLSLLRLYEEWGVDTAIGDSATDQRESTFTPVSVTLRHTDTATAAPQTRQQAAATPPAAQRARNPVTQHASMPGESVEAARKVARQATSVAELKTVMEQFHGFSLYKTAIHTLFAQGPRHAPLMIIGDAPDADEDRSGNVFSGLCGSLLDQMLNAAGIDKKTLLLATALPWRPPGGRPPSEIEIQTCRSFLEQTIRLFAPQRLLLCGSMPSRVLTGSAKLPAAHTWHDLTLEEYPEPLPMMSIRHPLQLRASAAARKDIWATLLLVAQTLQQKN</sequence>
<dbReference type="Pfam" id="PF03167">
    <property type="entry name" value="UDG"/>
    <property type="match status" value="1"/>
</dbReference>
<evidence type="ECO:0000256" key="4">
    <source>
        <dbReference type="ARBA" id="ARBA00022801"/>
    </source>
</evidence>
<dbReference type="SMART" id="SM00987">
    <property type="entry name" value="UreE_C"/>
    <property type="match status" value="1"/>
</dbReference>
<evidence type="ECO:0000256" key="3">
    <source>
        <dbReference type="ARBA" id="ARBA00022763"/>
    </source>
</evidence>
<evidence type="ECO:0000256" key="2">
    <source>
        <dbReference type="ARBA" id="ARBA00022723"/>
    </source>
</evidence>
<evidence type="ECO:0000256" key="5">
    <source>
        <dbReference type="ARBA" id="ARBA00023004"/>
    </source>
</evidence>